<dbReference type="Proteomes" id="UP000050920">
    <property type="component" value="Unassembled WGS sequence"/>
</dbReference>
<sequence length="52" mass="5511">MLKLFDLGIANDFNATVASHGLAVIGIGDVPDTFDAMEGSEGFLTFEVDSDF</sequence>
<dbReference type="AlphaFoldDB" id="A0A0R2NUM4"/>
<evidence type="ECO:0000313" key="2">
    <source>
        <dbReference type="Proteomes" id="UP000050920"/>
    </source>
</evidence>
<accession>A0A0R2NUM4</accession>
<evidence type="ECO:0000313" key="1">
    <source>
        <dbReference type="EMBL" id="KRO29465.1"/>
    </source>
</evidence>
<keyword evidence="2" id="KW-1185">Reference proteome</keyword>
<protein>
    <submittedName>
        <fullName evidence="1">Uncharacterized protein</fullName>
    </submittedName>
</protein>
<organism evidence="1 2">
    <name type="scientific">Lactiplantibacillus fabifermentans DSM 21115</name>
    <dbReference type="NCBI Taxonomy" id="1413187"/>
    <lineage>
        <taxon>Bacteria</taxon>
        <taxon>Bacillati</taxon>
        <taxon>Bacillota</taxon>
        <taxon>Bacilli</taxon>
        <taxon>Lactobacillales</taxon>
        <taxon>Lactobacillaceae</taxon>
        <taxon>Lactiplantibacillus</taxon>
    </lineage>
</organism>
<dbReference type="EMBL" id="AYGX02000005">
    <property type="protein sequence ID" value="KRO29465.1"/>
    <property type="molecule type" value="Genomic_DNA"/>
</dbReference>
<gene>
    <name evidence="1" type="ORF">DY78_GL000009</name>
</gene>
<comment type="caution">
    <text evidence="1">The sequence shown here is derived from an EMBL/GenBank/DDBJ whole genome shotgun (WGS) entry which is preliminary data.</text>
</comment>
<proteinExistence type="predicted"/>
<reference evidence="1 2" key="1">
    <citation type="journal article" date="2015" name="Genome Announc.">
        <title>Expanding the biotechnology potential of lactobacilli through comparative genomics of 213 strains and associated genera.</title>
        <authorList>
            <person name="Sun Z."/>
            <person name="Harris H.M."/>
            <person name="McCann A."/>
            <person name="Guo C."/>
            <person name="Argimon S."/>
            <person name="Zhang W."/>
            <person name="Yang X."/>
            <person name="Jeffery I.B."/>
            <person name="Cooney J.C."/>
            <person name="Kagawa T.F."/>
            <person name="Liu W."/>
            <person name="Song Y."/>
            <person name="Salvetti E."/>
            <person name="Wrobel A."/>
            <person name="Rasinkangas P."/>
            <person name="Parkhill J."/>
            <person name="Rea M.C."/>
            <person name="O'Sullivan O."/>
            <person name="Ritari J."/>
            <person name="Douillard F.P."/>
            <person name="Paul Ross R."/>
            <person name="Yang R."/>
            <person name="Briner A.E."/>
            <person name="Felis G.E."/>
            <person name="de Vos W.M."/>
            <person name="Barrangou R."/>
            <person name="Klaenhammer T.R."/>
            <person name="Caufield P.W."/>
            <person name="Cui Y."/>
            <person name="Zhang H."/>
            <person name="O'Toole P.W."/>
        </authorList>
    </citation>
    <scope>NUCLEOTIDE SEQUENCE [LARGE SCALE GENOMIC DNA]</scope>
    <source>
        <strain evidence="1 2">DSM 21115</strain>
    </source>
</reference>
<name>A0A0R2NUM4_9LACO</name>